<accession>A0A0K2H4D5</accession>
<dbReference type="Proteomes" id="UP000058446">
    <property type="component" value="Chromosome"/>
</dbReference>
<dbReference type="PATRIC" id="fig|1408189.4.peg.1526"/>
<dbReference type="STRING" id="1408189.CLAC_07625"/>
<sequence>MAQDGQGPQLPQLVAAHAEATSADDSLTARRLESVFAHHFYDTELFGSPEQAGAEESYGAFYRLVREVAEALGDNRSAHDAAMSWMVWASDHDDVAEYWRARARLAEDEAERYVSFIAYGPSSAAAESEIPLISRMRREIHSYRDLILASDVVETGRLSDPAEKSQRRYSKRAALIDALFRVEKALMRVRRADLAEDLQQLIRKLPNSEQSERILLAKTLMEAAFLHSEGNVVQAARLCASQLKAIGERSVIAGISLRSNLASYSVETGNSDTAFRMLSNNVVVADAHELDLDHVLAVRDMGEIDSIGSISGPSHEELLAIAQRAHDAAHGFPKCDITMDIALLTATEHFAVGDFAAAQPLAESIAAWSENTPDYLRTDAACAIAATSSLELDDMQHSAVLFDALADLRSQYAASESPAETLMNAALELTNAGADGAIAAHLMERSRELVADTWESAKWHESMALLRWADWDDTGVYGFANNAASLFLEVHAPSDAARVLAVAVRAAAGAHDANAAENYVARIDELIAPTHPLHDEVHTLLAEARSQ</sequence>
<dbReference type="EMBL" id="CP006841">
    <property type="protein sequence ID" value="ALA68576.1"/>
    <property type="molecule type" value="Genomic_DNA"/>
</dbReference>
<dbReference type="KEGG" id="clw:CLAC_07625"/>
<gene>
    <name evidence="1" type="ORF">CLAC_07625</name>
</gene>
<organism evidence="1 2">
    <name type="scientific">Corynebacterium lactis RW2-5</name>
    <dbReference type="NCBI Taxonomy" id="1408189"/>
    <lineage>
        <taxon>Bacteria</taxon>
        <taxon>Bacillati</taxon>
        <taxon>Actinomycetota</taxon>
        <taxon>Actinomycetes</taxon>
        <taxon>Mycobacteriales</taxon>
        <taxon>Corynebacteriaceae</taxon>
        <taxon>Corynebacterium</taxon>
    </lineage>
</organism>
<evidence type="ECO:0000313" key="2">
    <source>
        <dbReference type="Proteomes" id="UP000058446"/>
    </source>
</evidence>
<evidence type="ECO:0000313" key="1">
    <source>
        <dbReference type="EMBL" id="ALA68576.1"/>
    </source>
</evidence>
<evidence type="ECO:0008006" key="3">
    <source>
        <dbReference type="Google" id="ProtNLM"/>
    </source>
</evidence>
<keyword evidence="2" id="KW-1185">Reference proteome</keyword>
<reference evidence="1 2" key="1">
    <citation type="submission" date="2013-10" db="EMBL/GenBank/DDBJ databases">
        <title>Complete genome sequence of Corynebacterium lactis DSM 45799(T), isolated from raw cow milk.</title>
        <authorList>
            <person name="Ruckert C."/>
            <person name="Albersmeier A."/>
            <person name="Lipski A."/>
            <person name="Kalinowski J."/>
        </authorList>
    </citation>
    <scope>NUCLEOTIDE SEQUENCE [LARGE SCALE GENOMIC DNA]</scope>
    <source>
        <strain evidence="1 2">RW2-5</strain>
    </source>
</reference>
<name>A0A0K2H4D5_9CORY</name>
<dbReference type="AlphaFoldDB" id="A0A0K2H4D5"/>
<protein>
    <recommendedName>
        <fullName evidence="3">Death domain-containing protein</fullName>
    </recommendedName>
</protein>
<dbReference type="OrthoDB" id="4390685at2"/>
<proteinExistence type="predicted"/>